<accession>A0AAE8SZU7</accession>
<dbReference type="Proteomes" id="UP001187682">
    <property type="component" value="Unassembled WGS sequence"/>
</dbReference>
<evidence type="ECO:0000313" key="4">
    <source>
        <dbReference type="Proteomes" id="UP001187682"/>
    </source>
</evidence>
<name>A0AAE8SZU7_9PEZI</name>
<feature type="compositionally biased region" description="Pro residues" evidence="1">
    <location>
        <begin position="315"/>
        <end position="329"/>
    </location>
</feature>
<dbReference type="AlphaFoldDB" id="A0AAE8SZU7"/>
<feature type="transmembrane region" description="Helical" evidence="2">
    <location>
        <begin position="54"/>
        <end position="75"/>
    </location>
</feature>
<evidence type="ECO:0000256" key="2">
    <source>
        <dbReference type="SAM" id="Phobius"/>
    </source>
</evidence>
<keyword evidence="4" id="KW-1185">Reference proteome</keyword>
<feature type="region of interest" description="Disordered" evidence="1">
    <location>
        <begin position="312"/>
        <end position="401"/>
    </location>
</feature>
<feature type="transmembrane region" description="Helical" evidence="2">
    <location>
        <begin position="129"/>
        <end position="154"/>
    </location>
</feature>
<proteinExistence type="predicted"/>
<keyword evidence="2" id="KW-1133">Transmembrane helix</keyword>
<gene>
    <name evidence="3" type="ORF">DNG_10045</name>
</gene>
<dbReference type="EMBL" id="ONZQ02000020">
    <property type="protein sequence ID" value="SPO07351.1"/>
    <property type="molecule type" value="Genomic_DNA"/>
</dbReference>
<organism evidence="3 4">
    <name type="scientific">Cephalotrichum gorgonifer</name>
    <dbReference type="NCBI Taxonomy" id="2041049"/>
    <lineage>
        <taxon>Eukaryota</taxon>
        <taxon>Fungi</taxon>
        <taxon>Dikarya</taxon>
        <taxon>Ascomycota</taxon>
        <taxon>Pezizomycotina</taxon>
        <taxon>Sordariomycetes</taxon>
        <taxon>Hypocreomycetidae</taxon>
        <taxon>Microascales</taxon>
        <taxon>Microascaceae</taxon>
        <taxon>Cephalotrichum</taxon>
    </lineage>
</organism>
<evidence type="ECO:0000313" key="3">
    <source>
        <dbReference type="EMBL" id="SPO07351.1"/>
    </source>
</evidence>
<feature type="compositionally biased region" description="Low complexity" evidence="1">
    <location>
        <begin position="330"/>
        <end position="385"/>
    </location>
</feature>
<feature type="transmembrane region" description="Helical" evidence="2">
    <location>
        <begin position="250"/>
        <end position="270"/>
    </location>
</feature>
<feature type="transmembrane region" description="Helical" evidence="2">
    <location>
        <begin position="98"/>
        <end position="117"/>
    </location>
</feature>
<feature type="transmembrane region" description="Helical" evidence="2">
    <location>
        <begin position="12"/>
        <end position="34"/>
    </location>
</feature>
<feature type="transmembrane region" description="Helical" evidence="2">
    <location>
        <begin position="207"/>
        <end position="230"/>
    </location>
</feature>
<evidence type="ECO:0000256" key="1">
    <source>
        <dbReference type="SAM" id="MobiDB-lite"/>
    </source>
</evidence>
<sequence length="401" mass="43666">MSSGNDVADFQIGWAVLNGLTLVVTSGLFCASLCLCRRSGDQARSVTRWMKLSFLFFSLYTFLAIIYAIFFILYWKDIIYATGPSRVLGPLASTAETMLKTLVLATLSSLARGILFARQGQRAKLALPAAVATYGITAINFVLAIAYLGVALWYNFGEDSYYSNTGLHLNRLSAVPDIFIFVGSVVLLGTSGLVFTKVKGIPTLKTAGIVFIVAAFFFFVSALYEIIYIGLYIPLSPSSDFKSDYPFSTILMYFFGILPILLSLAAVFHLTRTKGKGLYTITGPPGGAFNPAQVPGQGVPFQGQPMQQGAYQPAYYPPQGAPGAPPPGWQPQAYYPPQQQQQFVPVPQQQFVPAQQQQWQQGQQVPQQQQPQYTSTPSPVTQTPPHEAPTQPPAQAAEVKG</sequence>
<feature type="transmembrane region" description="Helical" evidence="2">
    <location>
        <begin position="174"/>
        <end position="195"/>
    </location>
</feature>
<keyword evidence="2" id="KW-0812">Transmembrane</keyword>
<reference evidence="3" key="1">
    <citation type="submission" date="2018-03" db="EMBL/GenBank/DDBJ databases">
        <authorList>
            <person name="Guldener U."/>
        </authorList>
    </citation>
    <scope>NUCLEOTIDE SEQUENCE</scope>
</reference>
<comment type="caution">
    <text evidence="3">The sequence shown here is derived from an EMBL/GenBank/DDBJ whole genome shotgun (WGS) entry which is preliminary data.</text>
</comment>
<keyword evidence="2" id="KW-0472">Membrane</keyword>
<protein>
    <submittedName>
        <fullName evidence="3">Uncharacterized protein</fullName>
    </submittedName>
</protein>